<dbReference type="AlphaFoldDB" id="A0A6J2V0Q0"/>
<organism evidence="3 4">
    <name type="scientific">Chanos chanos</name>
    <name type="common">Milkfish</name>
    <name type="synonym">Mugil chanos</name>
    <dbReference type="NCBI Taxonomy" id="29144"/>
    <lineage>
        <taxon>Eukaryota</taxon>
        <taxon>Metazoa</taxon>
        <taxon>Chordata</taxon>
        <taxon>Craniata</taxon>
        <taxon>Vertebrata</taxon>
        <taxon>Euteleostomi</taxon>
        <taxon>Actinopterygii</taxon>
        <taxon>Neopterygii</taxon>
        <taxon>Teleostei</taxon>
        <taxon>Ostariophysi</taxon>
        <taxon>Gonorynchiformes</taxon>
        <taxon>Chanidae</taxon>
        <taxon>Chanos</taxon>
    </lineage>
</organism>
<feature type="region of interest" description="Disordered" evidence="1">
    <location>
        <begin position="147"/>
        <end position="205"/>
    </location>
</feature>
<gene>
    <name evidence="4" type="primary">LOC115808545</name>
</gene>
<keyword evidence="3" id="KW-1185">Reference proteome</keyword>
<sequence length="250" mass="28245">MSSCCCSDLTCPWEQVTRSAKFVEEAIYEGQDQDEGFASVPTRMDIALLKEQYNWIKEKQRNETRVVMFKKAASNKEEISGKSLISVVPMCQSNESVVRHKPSREVEFDFVRDPERAPWRTHLGLHRMASTNNCIELQQQPDNVAANQNSAQIDSLSSDRSESNTDSSDKLSLSSEDPKSDYSLESRTEENPDPTSSRKLSAPAVLSRQRSFGGYKASHIPMSPIHYPFPHLKCPKKSEAARRLGMYSSF</sequence>
<dbReference type="OrthoDB" id="9935880at2759"/>
<dbReference type="GeneID" id="115808545"/>
<evidence type="ECO:0000256" key="1">
    <source>
        <dbReference type="SAM" id="MobiDB-lite"/>
    </source>
</evidence>
<feature type="compositionally biased region" description="Basic and acidic residues" evidence="1">
    <location>
        <begin position="176"/>
        <end position="190"/>
    </location>
</feature>
<accession>A0A6J2V0Q0</accession>
<dbReference type="Pfam" id="PF15733">
    <property type="entry name" value="DUF4682"/>
    <property type="match status" value="1"/>
</dbReference>
<feature type="compositionally biased region" description="Basic and acidic residues" evidence="1">
    <location>
        <begin position="157"/>
        <end position="169"/>
    </location>
</feature>
<dbReference type="PANTHER" id="PTHR36290">
    <property type="entry name" value="RIKEN CDNA D630039A03 GENE"/>
    <property type="match status" value="1"/>
</dbReference>
<proteinExistence type="predicted"/>
<feature type="domain" description="TBC1" evidence="2">
    <location>
        <begin position="46"/>
        <end position="149"/>
    </location>
</feature>
<reference evidence="4" key="1">
    <citation type="submission" date="2025-08" db="UniProtKB">
        <authorList>
            <consortium name="RefSeq"/>
        </authorList>
    </citation>
    <scope>IDENTIFICATION</scope>
</reference>
<evidence type="ECO:0000313" key="4">
    <source>
        <dbReference type="RefSeq" id="XP_030625819.1"/>
    </source>
</evidence>
<name>A0A6J2V0Q0_CHACN</name>
<dbReference type="RefSeq" id="XP_030625819.1">
    <property type="nucleotide sequence ID" value="XM_030769959.1"/>
</dbReference>
<dbReference type="InterPro" id="IPR032738">
    <property type="entry name" value="Tbc1d30_C"/>
</dbReference>
<protein>
    <submittedName>
        <fullName evidence="4">Uncharacterized protein C9orf152-like</fullName>
    </submittedName>
</protein>
<dbReference type="Proteomes" id="UP000504632">
    <property type="component" value="Chromosome 3"/>
</dbReference>
<evidence type="ECO:0000313" key="3">
    <source>
        <dbReference type="Proteomes" id="UP000504632"/>
    </source>
</evidence>
<dbReference type="PANTHER" id="PTHR36290:SF1">
    <property type="entry name" value="RIKEN CDNA D630039A03 GENE"/>
    <property type="match status" value="1"/>
</dbReference>
<dbReference type="InParanoid" id="A0A6J2V0Q0"/>
<evidence type="ECO:0000259" key="2">
    <source>
        <dbReference type="Pfam" id="PF15733"/>
    </source>
</evidence>